<dbReference type="Pfam" id="PF00266">
    <property type="entry name" value="Aminotran_5"/>
    <property type="match status" value="1"/>
</dbReference>
<dbReference type="InterPro" id="IPR015421">
    <property type="entry name" value="PyrdxlP-dep_Trfase_major"/>
</dbReference>
<keyword evidence="7" id="KW-0663">Pyridoxal phosphate</keyword>
<keyword evidence="13" id="KW-1185">Reference proteome</keyword>
<dbReference type="InterPro" id="IPR000192">
    <property type="entry name" value="Aminotrans_V_dom"/>
</dbReference>
<evidence type="ECO:0000256" key="2">
    <source>
        <dbReference type="ARBA" id="ARBA00003120"/>
    </source>
</evidence>
<proteinExistence type="inferred from homology"/>
<evidence type="ECO:0000256" key="1">
    <source>
        <dbReference type="ARBA" id="ARBA00001933"/>
    </source>
</evidence>
<evidence type="ECO:0000256" key="7">
    <source>
        <dbReference type="ARBA" id="ARBA00022898"/>
    </source>
</evidence>
<evidence type="ECO:0000256" key="6">
    <source>
        <dbReference type="ARBA" id="ARBA00022723"/>
    </source>
</evidence>
<reference evidence="13" key="1">
    <citation type="journal article" date="2019" name="Int. J. Syst. Evol. Microbiol.">
        <title>The Global Catalogue of Microorganisms (GCM) 10K type strain sequencing project: providing services to taxonomists for standard genome sequencing and annotation.</title>
        <authorList>
            <consortium name="The Broad Institute Genomics Platform"/>
            <consortium name="The Broad Institute Genome Sequencing Center for Infectious Disease"/>
            <person name="Wu L."/>
            <person name="Ma J."/>
        </authorList>
    </citation>
    <scope>NUCLEOTIDE SEQUENCE [LARGE SCALE GENOMIC DNA]</scope>
    <source>
        <strain evidence="13">JCM 12928</strain>
    </source>
</reference>
<dbReference type="Gene3D" id="3.40.640.10">
    <property type="entry name" value="Type I PLP-dependent aspartate aminotransferase-like (Major domain)"/>
    <property type="match status" value="1"/>
</dbReference>
<dbReference type="InterPro" id="IPR015422">
    <property type="entry name" value="PyrdxlP-dep_Trfase_small"/>
</dbReference>
<keyword evidence="5" id="KW-0808">Transferase</keyword>
<evidence type="ECO:0000256" key="8">
    <source>
        <dbReference type="ARBA" id="ARBA00023004"/>
    </source>
</evidence>
<evidence type="ECO:0000256" key="3">
    <source>
        <dbReference type="ARBA" id="ARBA00006490"/>
    </source>
</evidence>
<name>A0ABP3SAP8_9CAUL</name>
<dbReference type="Proteomes" id="UP001501352">
    <property type="component" value="Unassembled WGS sequence"/>
</dbReference>
<sequence>MSIYLDYNASGLVRPEVQEAMAKALADNGNPSAVHAAGRRARARVETARAQVAELVGADPTAVIFSSGGTESNAQAILSALAAGCERLIVCATEHPCVAEAAIASGKPVAMLPVDEHGVVRLDTLRELLAKPGKAVVAIHHANNESGAIQPIEEAARLTRSAGGWLHVDAIQSAGKIPVDIRMLMADSLTLSAHKLGGPQGVGALVMAEGREAVRIVHGAGQERGLRAGTENVPGITGFGVSAECAARDLNAATASVHWRDSLVDSLPHAAWRDVAQAKVKAAGATIIGEGAPRLPNTLFMAVPDWESPQQLIALDLLGLMVSAGSACSSGKTKPSRAILATGRVALATGGIRISGGWGTVESDWIRFADAWVGAYAKYRERLAARAKEVA</sequence>
<accession>A0ABP3SAP8</accession>
<feature type="domain" description="Aminotransferase class V" evidence="11">
    <location>
        <begin position="3"/>
        <end position="355"/>
    </location>
</feature>
<keyword evidence="6" id="KW-0479">Metal-binding</keyword>
<evidence type="ECO:0000256" key="9">
    <source>
        <dbReference type="ARBA" id="ARBA00023014"/>
    </source>
</evidence>
<evidence type="ECO:0000259" key="11">
    <source>
        <dbReference type="Pfam" id="PF00266"/>
    </source>
</evidence>
<organism evidence="12 13">
    <name type="scientific">Brevundimonas kwangchunensis</name>
    <dbReference type="NCBI Taxonomy" id="322163"/>
    <lineage>
        <taxon>Bacteria</taxon>
        <taxon>Pseudomonadati</taxon>
        <taxon>Pseudomonadota</taxon>
        <taxon>Alphaproteobacteria</taxon>
        <taxon>Caulobacterales</taxon>
        <taxon>Caulobacteraceae</taxon>
        <taxon>Brevundimonas</taxon>
    </lineage>
</organism>
<dbReference type="InterPro" id="IPR015424">
    <property type="entry name" value="PyrdxlP-dep_Trfase"/>
</dbReference>
<protein>
    <recommendedName>
        <fullName evidence="4">Cysteine desulfurase</fullName>
    </recommendedName>
</protein>
<dbReference type="Gene3D" id="1.10.260.50">
    <property type="match status" value="1"/>
</dbReference>
<evidence type="ECO:0000256" key="10">
    <source>
        <dbReference type="ARBA" id="ARBA00050776"/>
    </source>
</evidence>
<comment type="catalytic activity">
    <reaction evidence="10">
        <text>(sulfur carrier)-H + L-cysteine = (sulfur carrier)-SH + L-alanine</text>
        <dbReference type="Rhea" id="RHEA:43892"/>
        <dbReference type="Rhea" id="RHEA-COMP:14737"/>
        <dbReference type="Rhea" id="RHEA-COMP:14739"/>
        <dbReference type="ChEBI" id="CHEBI:29917"/>
        <dbReference type="ChEBI" id="CHEBI:35235"/>
        <dbReference type="ChEBI" id="CHEBI:57972"/>
        <dbReference type="ChEBI" id="CHEBI:64428"/>
        <dbReference type="EC" id="2.8.1.7"/>
    </reaction>
</comment>
<evidence type="ECO:0000313" key="13">
    <source>
        <dbReference type="Proteomes" id="UP001501352"/>
    </source>
</evidence>
<dbReference type="PANTHER" id="PTHR11601:SF34">
    <property type="entry name" value="CYSTEINE DESULFURASE"/>
    <property type="match status" value="1"/>
</dbReference>
<comment type="similarity">
    <text evidence="3">Belongs to the class-V pyridoxal-phosphate-dependent aminotransferase family. NifS/IscS subfamily.</text>
</comment>
<dbReference type="RefSeq" id="WP_343794507.1">
    <property type="nucleotide sequence ID" value="NZ_BAAAGA010000007.1"/>
</dbReference>
<comment type="function">
    <text evidence="2">Catalyzes the removal of elemental sulfur atoms from cysteine to produce alanine. Seems to participate in the biosynthesis of the nitrogenase metalloclusters by providing the inorganic sulfur required for the Fe-S core formation.</text>
</comment>
<comment type="caution">
    <text evidence="12">The sequence shown here is derived from an EMBL/GenBank/DDBJ whole genome shotgun (WGS) entry which is preliminary data.</text>
</comment>
<dbReference type="SUPFAM" id="SSF53383">
    <property type="entry name" value="PLP-dependent transferases"/>
    <property type="match status" value="1"/>
</dbReference>
<dbReference type="Gene3D" id="3.90.1150.10">
    <property type="entry name" value="Aspartate Aminotransferase, domain 1"/>
    <property type="match status" value="1"/>
</dbReference>
<gene>
    <name evidence="12" type="ORF">GCM10009422_26910</name>
</gene>
<keyword evidence="9" id="KW-0411">Iron-sulfur</keyword>
<evidence type="ECO:0000256" key="5">
    <source>
        <dbReference type="ARBA" id="ARBA00022679"/>
    </source>
</evidence>
<keyword evidence="8" id="KW-0408">Iron</keyword>
<dbReference type="InterPro" id="IPR016454">
    <property type="entry name" value="Cysteine_dSase"/>
</dbReference>
<dbReference type="PIRSF" id="PIRSF005572">
    <property type="entry name" value="NifS"/>
    <property type="match status" value="1"/>
</dbReference>
<dbReference type="EMBL" id="BAAAGA010000007">
    <property type="protein sequence ID" value="GAA0628317.1"/>
    <property type="molecule type" value="Genomic_DNA"/>
</dbReference>
<evidence type="ECO:0000313" key="12">
    <source>
        <dbReference type="EMBL" id="GAA0628317.1"/>
    </source>
</evidence>
<comment type="cofactor">
    <cofactor evidence="1">
        <name>pyridoxal 5'-phosphate</name>
        <dbReference type="ChEBI" id="CHEBI:597326"/>
    </cofactor>
</comment>
<evidence type="ECO:0000256" key="4">
    <source>
        <dbReference type="ARBA" id="ARBA00013558"/>
    </source>
</evidence>
<dbReference type="PANTHER" id="PTHR11601">
    <property type="entry name" value="CYSTEINE DESULFURYLASE FAMILY MEMBER"/>
    <property type="match status" value="1"/>
</dbReference>